<dbReference type="InterPro" id="IPR004797">
    <property type="entry name" value="Competence_ComEC/Rec2"/>
</dbReference>
<keyword evidence="5 6" id="KW-0472">Membrane</keyword>
<evidence type="ECO:0000256" key="3">
    <source>
        <dbReference type="ARBA" id="ARBA00022692"/>
    </source>
</evidence>
<keyword evidence="3 6" id="KW-0812">Transmembrane</keyword>
<dbReference type="Pfam" id="PF03772">
    <property type="entry name" value="Competence"/>
    <property type="match status" value="1"/>
</dbReference>
<evidence type="ECO:0000256" key="4">
    <source>
        <dbReference type="ARBA" id="ARBA00022989"/>
    </source>
</evidence>
<sequence>MGRRNVFQTNWVYIAMAASFGCLVTFDSQKWIPAGLLLCVFLWFRIGKVVALSSAMTIFIFAIYTHSVLPVDSKLQGPITGTITSTHKLSGEKWTGFIETEQNEKIYISYKVPSEESFTRMKAQVWTGMIVELHVSPVPVRLQSHAFEFSFQDYLMSKGASGAYQSSKWREIGPDDRWMWRLERLVASYRKNVHQNIVEKVPVSLHDEFLSLSIGDRSLTDQDNARLYQRLGLSHLFAISGLHIGLMTGGLYFLLLHLNVRLFTIHWILLITVPSYMLLAGAAPSVVRASLMVMIIVAFQRFQMKTDPSDLLSWVFIGTLVWSPFYFLQPGYQLSFAAVFSLIYSSRFLSRQSFVRGLFATTLICQVAVLPIVLFHFQQISIISLIVNLIAIPLFTFLLLPISLFYSVYAQLPFHTLLGINKYAVLREKIQQLFEWFASWPLSVWTPPTIEGVLPLVLLFILVSFVLAEISLWKGITVFLATAMFWSSLPHTYPDARVTFLYVGQGDSTLIELPYRKYTILIDSGGVTRFEKEDWKQGKEYEVGTSIVAPYLRAQGISTIDLFILTHADADHTEGADEILKQFSVRQLVIPKGVIHLPEMQDVLQLAEKNKVAVIELEDSITVSSKQAHFFVGAISNSYLGNDSSLLTILDVYSQKFVFAGDLEVDGEKIALKRYTDLLKNTDILKLGHHGSKTSSNPVWLDHLTPSFAIGSAGQENRYGHPHKEVLAALHERGIDYAGTHEYGTIQISVDRKGNVTLIEK</sequence>
<dbReference type="InterPro" id="IPR001279">
    <property type="entry name" value="Metallo-B-lactamas"/>
</dbReference>
<dbReference type="InterPro" id="IPR004477">
    <property type="entry name" value="ComEC_N"/>
</dbReference>
<dbReference type="Pfam" id="PF00753">
    <property type="entry name" value="Lactamase_B"/>
    <property type="match status" value="1"/>
</dbReference>
<gene>
    <name evidence="8" type="ORF">ACFO0S_13565</name>
</gene>
<evidence type="ECO:0000256" key="6">
    <source>
        <dbReference type="SAM" id="Phobius"/>
    </source>
</evidence>
<comment type="caution">
    <text evidence="8">The sequence shown here is derived from an EMBL/GenBank/DDBJ whole genome shotgun (WGS) entry which is preliminary data.</text>
</comment>
<evidence type="ECO:0000313" key="8">
    <source>
        <dbReference type="EMBL" id="MFC4356083.1"/>
    </source>
</evidence>
<keyword evidence="4 6" id="KW-1133">Transmembrane helix</keyword>
<dbReference type="NCBIfam" id="TIGR00361">
    <property type="entry name" value="ComEC_Rec2"/>
    <property type="match status" value="1"/>
</dbReference>
<proteinExistence type="predicted"/>
<feature type="transmembrane region" description="Helical" evidence="6">
    <location>
        <begin position="32"/>
        <end position="64"/>
    </location>
</feature>
<dbReference type="PANTHER" id="PTHR30619:SF7">
    <property type="entry name" value="BETA-LACTAMASE DOMAIN PROTEIN"/>
    <property type="match status" value="1"/>
</dbReference>
<evidence type="ECO:0000256" key="2">
    <source>
        <dbReference type="ARBA" id="ARBA00022475"/>
    </source>
</evidence>
<feature type="transmembrane region" description="Helical" evidence="6">
    <location>
        <begin position="7"/>
        <end position="26"/>
    </location>
</feature>
<dbReference type="InterPro" id="IPR052159">
    <property type="entry name" value="Competence_DNA_uptake"/>
</dbReference>
<dbReference type="CDD" id="cd07731">
    <property type="entry name" value="ComA-like_MBL-fold"/>
    <property type="match status" value="1"/>
</dbReference>
<feature type="transmembrane region" description="Helical" evidence="6">
    <location>
        <begin position="276"/>
        <end position="299"/>
    </location>
</feature>
<dbReference type="PANTHER" id="PTHR30619">
    <property type="entry name" value="DNA INTERNALIZATION/COMPETENCE PROTEIN COMEC/REC2"/>
    <property type="match status" value="1"/>
</dbReference>
<evidence type="ECO:0000256" key="5">
    <source>
        <dbReference type="ARBA" id="ARBA00023136"/>
    </source>
</evidence>
<dbReference type="SUPFAM" id="SSF56281">
    <property type="entry name" value="Metallo-hydrolase/oxidoreductase"/>
    <property type="match status" value="1"/>
</dbReference>
<dbReference type="NCBIfam" id="TIGR00360">
    <property type="entry name" value="ComEC_N-term"/>
    <property type="match status" value="1"/>
</dbReference>
<feature type="transmembrane region" description="Helical" evidence="6">
    <location>
        <begin position="311"/>
        <end position="328"/>
    </location>
</feature>
<dbReference type="EMBL" id="JBHSEF010000026">
    <property type="protein sequence ID" value="MFC4356083.1"/>
    <property type="molecule type" value="Genomic_DNA"/>
</dbReference>
<evidence type="ECO:0000313" key="9">
    <source>
        <dbReference type="Proteomes" id="UP001595733"/>
    </source>
</evidence>
<dbReference type="InterPro" id="IPR035681">
    <property type="entry name" value="ComA-like_MBL"/>
</dbReference>
<name>A0ABV8V0A7_9BACL</name>
<accession>A0ABV8V0A7</accession>
<dbReference type="Gene3D" id="3.60.15.10">
    <property type="entry name" value="Ribonuclease Z/Hydroxyacylglutathione hydrolase-like"/>
    <property type="match status" value="1"/>
</dbReference>
<organism evidence="8 9">
    <name type="scientific">Chryseomicrobium palamuruense</name>
    <dbReference type="NCBI Taxonomy" id="682973"/>
    <lineage>
        <taxon>Bacteria</taxon>
        <taxon>Bacillati</taxon>
        <taxon>Bacillota</taxon>
        <taxon>Bacilli</taxon>
        <taxon>Bacillales</taxon>
        <taxon>Caryophanaceae</taxon>
        <taxon>Chryseomicrobium</taxon>
    </lineage>
</organism>
<keyword evidence="9" id="KW-1185">Reference proteome</keyword>
<evidence type="ECO:0000259" key="7">
    <source>
        <dbReference type="SMART" id="SM00849"/>
    </source>
</evidence>
<comment type="subcellular location">
    <subcellularLocation>
        <location evidence="1">Cell membrane</location>
        <topology evidence="1">Multi-pass membrane protein</topology>
    </subcellularLocation>
</comment>
<evidence type="ECO:0000256" key="1">
    <source>
        <dbReference type="ARBA" id="ARBA00004651"/>
    </source>
</evidence>
<dbReference type="InterPro" id="IPR036866">
    <property type="entry name" value="RibonucZ/Hydroxyglut_hydro"/>
</dbReference>
<keyword evidence="2" id="KW-1003">Cell membrane</keyword>
<feature type="transmembrane region" description="Helical" evidence="6">
    <location>
        <begin position="236"/>
        <end position="256"/>
    </location>
</feature>
<dbReference type="SMART" id="SM00849">
    <property type="entry name" value="Lactamase_B"/>
    <property type="match status" value="1"/>
</dbReference>
<protein>
    <submittedName>
        <fullName evidence="8">DNA internalization-related competence protein ComEC/Rec2</fullName>
    </submittedName>
</protein>
<feature type="transmembrane region" description="Helical" evidence="6">
    <location>
        <begin position="357"/>
        <end position="377"/>
    </location>
</feature>
<dbReference type="PROSITE" id="PS51257">
    <property type="entry name" value="PROKAR_LIPOPROTEIN"/>
    <property type="match status" value="1"/>
</dbReference>
<reference evidence="9" key="1">
    <citation type="journal article" date="2019" name="Int. J. Syst. Evol. Microbiol.">
        <title>The Global Catalogue of Microorganisms (GCM) 10K type strain sequencing project: providing services to taxonomists for standard genome sequencing and annotation.</title>
        <authorList>
            <consortium name="The Broad Institute Genomics Platform"/>
            <consortium name="The Broad Institute Genome Sequencing Center for Infectious Disease"/>
            <person name="Wu L."/>
            <person name="Ma J."/>
        </authorList>
    </citation>
    <scope>NUCLEOTIDE SEQUENCE [LARGE SCALE GENOMIC DNA]</scope>
    <source>
        <strain evidence="9">CCUG 50353</strain>
    </source>
</reference>
<dbReference type="Proteomes" id="UP001595733">
    <property type="component" value="Unassembled WGS sequence"/>
</dbReference>
<feature type="domain" description="Metallo-beta-lactamase" evidence="7">
    <location>
        <begin position="505"/>
        <end position="715"/>
    </location>
</feature>
<feature type="transmembrane region" description="Helical" evidence="6">
    <location>
        <begin position="383"/>
        <end position="412"/>
    </location>
</feature>